<reference evidence="3 4" key="1">
    <citation type="submission" date="2019-06" db="EMBL/GenBank/DDBJ databases">
        <title>Sequencing the genomes of 1000 actinobacteria strains.</title>
        <authorList>
            <person name="Klenk H.-P."/>
        </authorList>
    </citation>
    <scope>NUCLEOTIDE SEQUENCE [LARGE SCALE GENOMIC DNA]</scope>
    <source>
        <strain evidence="3 4">DSM 18935</strain>
    </source>
</reference>
<organism evidence="3 4">
    <name type="scientific">Marihabitans asiaticum</name>
    <dbReference type="NCBI Taxonomy" id="415218"/>
    <lineage>
        <taxon>Bacteria</taxon>
        <taxon>Bacillati</taxon>
        <taxon>Actinomycetota</taxon>
        <taxon>Actinomycetes</taxon>
        <taxon>Micrococcales</taxon>
        <taxon>Intrasporangiaceae</taxon>
        <taxon>Marihabitans</taxon>
    </lineage>
</organism>
<name>A0A560W9P6_9MICO</name>
<dbReference type="Pfam" id="PF02481">
    <property type="entry name" value="DNA_processg_A"/>
    <property type="match status" value="1"/>
</dbReference>
<comment type="caution">
    <text evidence="3">The sequence shown here is derived from an EMBL/GenBank/DDBJ whole genome shotgun (WGS) entry which is preliminary data.</text>
</comment>
<dbReference type="AlphaFoldDB" id="A0A560W9P6"/>
<keyword evidence="4" id="KW-1185">Reference proteome</keyword>
<dbReference type="Proteomes" id="UP000315628">
    <property type="component" value="Unassembled WGS sequence"/>
</dbReference>
<dbReference type="NCBIfam" id="TIGR00732">
    <property type="entry name" value="dprA"/>
    <property type="match status" value="1"/>
</dbReference>
<dbReference type="InterPro" id="IPR057666">
    <property type="entry name" value="DrpA_SLOG"/>
</dbReference>
<gene>
    <name evidence="3" type="ORF">FB557_1748</name>
</gene>
<accession>A0A560W9P6</accession>
<dbReference type="RefSeq" id="WP_144857220.1">
    <property type="nucleotide sequence ID" value="NZ_BAAAYT010000005.1"/>
</dbReference>
<dbReference type="PANTHER" id="PTHR43022:SF1">
    <property type="entry name" value="PROTEIN SMF"/>
    <property type="match status" value="1"/>
</dbReference>
<proteinExistence type="inferred from homology"/>
<evidence type="ECO:0000313" key="3">
    <source>
        <dbReference type="EMBL" id="TWD14339.1"/>
    </source>
</evidence>
<evidence type="ECO:0000313" key="4">
    <source>
        <dbReference type="Proteomes" id="UP000315628"/>
    </source>
</evidence>
<dbReference type="InterPro" id="IPR003488">
    <property type="entry name" value="DprA"/>
</dbReference>
<comment type="similarity">
    <text evidence="1">Belongs to the DprA/Smf family.</text>
</comment>
<evidence type="ECO:0000259" key="2">
    <source>
        <dbReference type="Pfam" id="PF02481"/>
    </source>
</evidence>
<feature type="domain" description="Smf/DprA SLOG" evidence="2">
    <location>
        <begin position="97"/>
        <end position="306"/>
    </location>
</feature>
<dbReference type="EMBL" id="VIUW01000003">
    <property type="protein sequence ID" value="TWD14339.1"/>
    <property type="molecule type" value="Genomic_DNA"/>
</dbReference>
<evidence type="ECO:0000256" key="1">
    <source>
        <dbReference type="ARBA" id="ARBA00006525"/>
    </source>
</evidence>
<dbReference type="Gene3D" id="3.40.50.450">
    <property type="match status" value="1"/>
</dbReference>
<dbReference type="OrthoDB" id="9785707at2"/>
<sequence>MSAQQPTRRTVTLALDMVGDDERRARIAWSRLLEPGRERPRHDSSALAAAIEQDGHVLAWQRLCAGDLDRAESARARVAEVDVDAEIDRVRRIGARTLIPGDEEWPSALDHPSVAPHLIYVRGAGRLDLLARRSVAVVGSRASSGYGEAVAREIGNGLTRAGWSVVSGAAFGIDAAAHHGGLTGEQGCVAVLPCGPDRIYPASHARLIDAVSREGVVITELATGMTAQRHRFLSRNRIIAGLSRAVVVVEAGLRSGSLNTAGWAESMHIPVAAVPGPVTSMASAGCNEWIAAGRAQLVVDAGDVIRLAGHIGEIDGEEVERLGPARSADVLTQHQRRVHDLLRVRKETTVGELASALLMPVEEILAQLGVLSVQGWAVQGEFGGWLRGEGR</sequence>
<dbReference type="SUPFAM" id="SSF102405">
    <property type="entry name" value="MCP/YpsA-like"/>
    <property type="match status" value="1"/>
</dbReference>
<dbReference type="GO" id="GO:0009294">
    <property type="term" value="P:DNA-mediated transformation"/>
    <property type="evidence" value="ECO:0007669"/>
    <property type="project" value="InterPro"/>
</dbReference>
<protein>
    <submittedName>
        <fullName evidence="3">DNA processing protein</fullName>
    </submittedName>
</protein>
<dbReference type="PANTHER" id="PTHR43022">
    <property type="entry name" value="PROTEIN SMF"/>
    <property type="match status" value="1"/>
</dbReference>